<name>A0A7L4YKL8_9ACTN</name>
<evidence type="ECO:0000313" key="3">
    <source>
        <dbReference type="EMBL" id="QHB99679.1"/>
    </source>
</evidence>
<feature type="compositionally biased region" description="Low complexity" evidence="1">
    <location>
        <begin position="176"/>
        <end position="185"/>
    </location>
</feature>
<dbReference type="KEGG" id="eke:EK0264_04845"/>
<dbReference type="InterPro" id="IPR058442">
    <property type="entry name" value="DUF8129"/>
</dbReference>
<feature type="domain" description="DUF8129" evidence="2">
    <location>
        <begin position="246"/>
        <end position="286"/>
    </location>
</feature>
<evidence type="ECO:0000313" key="4">
    <source>
        <dbReference type="Proteomes" id="UP000463857"/>
    </source>
</evidence>
<evidence type="ECO:0000259" key="2">
    <source>
        <dbReference type="Pfam" id="PF26450"/>
    </source>
</evidence>
<feature type="compositionally biased region" description="Basic residues" evidence="1">
    <location>
        <begin position="186"/>
        <end position="202"/>
    </location>
</feature>
<proteinExistence type="predicted"/>
<organism evidence="3 4">
    <name type="scientific">Epidermidibacterium keratini</name>
    <dbReference type="NCBI Taxonomy" id="1891644"/>
    <lineage>
        <taxon>Bacteria</taxon>
        <taxon>Bacillati</taxon>
        <taxon>Actinomycetota</taxon>
        <taxon>Actinomycetes</taxon>
        <taxon>Sporichthyales</taxon>
        <taxon>Sporichthyaceae</taxon>
        <taxon>Epidermidibacterium</taxon>
    </lineage>
</organism>
<sequence length="287" mass="29962">MTEPQIPPALAAFLTTDLPEPLKALAGIAVSAVEETRDLPHRIGSLPTSLVTMVASKSLRVQQQYADWVAKGEDFLSSLSEPADDIPEWATFDEDLPRPPAADMAAAATVAATVADLEPAPGSWPGEGAAAPAKKVPPVKKSAPAKKTAPAKKSAPAKTAPPAKRAPATVTDASVTPATTLPTKLPTHKGPAKKSPAKKAPAKKAPTTASSADAVAPLLPPRRSAPATRTGPEVMPEFDTLTIPQLRARLKTLKVDELRELVEHEQGAGGRKPIINMLQARIETLTS</sequence>
<feature type="region of interest" description="Disordered" evidence="1">
    <location>
        <begin position="118"/>
        <end position="212"/>
    </location>
</feature>
<keyword evidence="4" id="KW-1185">Reference proteome</keyword>
<accession>A0A7L4YKL8</accession>
<feature type="compositionally biased region" description="Low complexity" evidence="1">
    <location>
        <begin position="129"/>
        <end position="168"/>
    </location>
</feature>
<dbReference type="AlphaFoldDB" id="A0A7L4YKL8"/>
<dbReference type="NCBIfam" id="NF033649">
    <property type="entry name" value="LipDrop_Rv1109c"/>
    <property type="match status" value="1"/>
</dbReference>
<dbReference type="InterPro" id="IPR047728">
    <property type="entry name" value="LipDrop-assoc"/>
</dbReference>
<gene>
    <name evidence="3" type="ORF">EK0264_04845</name>
</gene>
<feature type="compositionally biased region" description="Low complexity" evidence="1">
    <location>
        <begin position="203"/>
        <end position="212"/>
    </location>
</feature>
<dbReference type="EMBL" id="CP047156">
    <property type="protein sequence ID" value="QHB99679.1"/>
    <property type="molecule type" value="Genomic_DNA"/>
</dbReference>
<dbReference type="Pfam" id="PF26450">
    <property type="entry name" value="DUF8129"/>
    <property type="match status" value="1"/>
</dbReference>
<dbReference type="RefSeq" id="WP_159543479.1">
    <property type="nucleotide sequence ID" value="NZ_CP047156.1"/>
</dbReference>
<reference evidence="3 4" key="1">
    <citation type="journal article" date="2018" name="Int. J. Syst. Evol. Microbiol.">
        <title>Epidermidibacterium keratini gen. nov., sp. nov., a member of the family Sporichthyaceae, isolated from keratin epidermis.</title>
        <authorList>
            <person name="Lee D.G."/>
            <person name="Trujillo M.E."/>
            <person name="Kang S."/>
            <person name="Nam J.J."/>
            <person name="Kim Y.J."/>
        </authorList>
    </citation>
    <scope>NUCLEOTIDE SEQUENCE [LARGE SCALE GENOMIC DNA]</scope>
    <source>
        <strain evidence="3 4">EPI-7</strain>
    </source>
</reference>
<dbReference type="InParanoid" id="A0A7L4YKL8"/>
<dbReference type="Proteomes" id="UP000463857">
    <property type="component" value="Chromosome"/>
</dbReference>
<protein>
    <submittedName>
        <fullName evidence="3">Lipid droplet-associated protein</fullName>
    </submittedName>
</protein>
<dbReference type="OrthoDB" id="3544242at2"/>
<evidence type="ECO:0000256" key="1">
    <source>
        <dbReference type="SAM" id="MobiDB-lite"/>
    </source>
</evidence>